<evidence type="ECO:0000259" key="19">
    <source>
        <dbReference type="Pfam" id="PF04757"/>
    </source>
</evidence>
<dbReference type="GO" id="GO:0016558">
    <property type="term" value="P:protein import into peroxisome matrix"/>
    <property type="evidence" value="ECO:0007669"/>
    <property type="project" value="InterPro"/>
</dbReference>
<dbReference type="InterPro" id="IPR006845">
    <property type="entry name" value="Pex_N"/>
</dbReference>
<evidence type="ECO:0000256" key="11">
    <source>
        <dbReference type="ARBA" id="ARBA00022927"/>
    </source>
</evidence>
<dbReference type="Pfam" id="PF04757">
    <property type="entry name" value="Pex2_Pex12"/>
    <property type="match status" value="1"/>
</dbReference>
<dbReference type="PANTHER" id="PTHR48178">
    <property type="entry name" value="PEROXISOME BIOGENESIS FACTOR 2"/>
    <property type="match status" value="1"/>
</dbReference>
<keyword evidence="4" id="KW-0813">Transport</keyword>
<sequence length="189" mass="21762">MSAEDDTKRGFVPRISQLDSILLTDEAYSLIKSQVLTCVKYVGQNYLTRLEPEIEAGLRYILLRYTVQKARRSVGQQLLQIRYEDSVSLTRLRNYVYLLVFGRWVRQRAGDLAAGIFKKEGARVLASQCVNLLEILYKVAEVLNLLVFLHQVLPFYRTVLDVNIWPAITVFIPVMLQILHSVVLYAIIQ</sequence>
<evidence type="ECO:0000256" key="18">
    <source>
        <dbReference type="SAM" id="Phobius"/>
    </source>
</evidence>
<evidence type="ECO:0000256" key="2">
    <source>
        <dbReference type="ARBA" id="ARBA00004906"/>
    </source>
</evidence>
<evidence type="ECO:0000256" key="16">
    <source>
        <dbReference type="ARBA" id="ARBA00034438"/>
    </source>
</evidence>
<feature type="transmembrane region" description="Helical" evidence="18">
    <location>
        <begin position="165"/>
        <end position="188"/>
    </location>
</feature>
<comment type="subcellular location">
    <subcellularLocation>
        <location evidence="1">Peroxisome membrane</location>
        <topology evidence="1">Multi-pass membrane protein</topology>
    </subcellularLocation>
</comment>
<evidence type="ECO:0000256" key="12">
    <source>
        <dbReference type="ARBA" id="ARBA00022989"/>
    </source>
</evidence>
<dbReference type="InterPro" id="IPR025654">
    <property type="entry name" value="PEX2/10"/>
</dbReference>
<evidence type="ECO:0000256" key="14">
    <source>
        <dbReference type="ARBA" id="ARBA00023140"/>
    </source>
</evidence>
<evidence type="ECO:0000256" key="3">
    <source>
        <dbReference type="ARBA" id="ARBA00008704"/>
    </source>
</evidence>
<comment type="catalytic activity">
    <reaction evidence="16">
        <text>[E2 ubiquitin-conjugating enzyme]-S-ubiquitinyl-L-cysteine + [acceptor protein]-L-cysteine = [E2 ubiquitin-conjugating enzyme]-L-cysteine + [acceptor protein]-S-ubiquitinyl-L-cysteine.</text>
        <dbReference type="EC" id="2.3.2.36"/>
    </reaction>
</comment>
<evidence type="ECO:0000256" key="7">
    <source>
        <dbReference type="ARBA" id="ARBA00022723"/>
    </source>
</evidence>
<comment type="caution">
    <text evidence="20">The sequence shown here is derived from an EMBL/GenBank/DDBJ whole genome shotgun (WGS) entry which is preliminary data.</text>
</comment>
<feature type="transmembrane region" description="Helical" evidence="18">
    <location>
        <begin position="135"/>
        <end position="153"/>
    </location>
</feature>
<keyword evidence="9" id="KW-0833">Ubl conjugation pathway</keyword>
<dbReference type="EMBL" id="QCYY01000627">
    <property type="protein sequence ID" value="ROT83904.1"/>
    <property type="molecule type" value="Genomic_DNA"/>
</dbReference>
<evidence type="ECO:0000256" key="10">
    <source>
        <dbReference type="ARBA" id="ARBA00022833"/>
    </source>
</evidence>
<dbReference type="PANTHER" id="PTHR48178:SF1">
    <property type="entry name" value="PEROXISOME BIOGENESIS FACTOR 2"/>
    <property type="match status" value="1"/>
</dbReference>
<reference evidence="20 21" key="1">
    <citation type="submission" date="2018-04" db="EMBL/GenBank/DDBJ databases">
        <authorList>
            <person name="Zhang X."/>
            <person name="Yuan J."/>
            <person name="Li F."/>
            <person name="Xiang J."/>
        </authorList>
    </citation>
    <scope>NUCLEOTIDE SEQUENCE [LARGE SCALE GENOMIC DNA]</scope>
    <source>
        <tissue evidence="20">Muscle</tissue>
    </source>
</reference>
<proteinExistence type="inferred from homology"/>
<keyword evidence="8" id="KW-0863">Zinc-finger</keyword>
<evidence type="ECO:0000256" key="13">
    <source>
        <dbReference type="ARBA" id="ARBA00023136"/>
    </source>
</evidence>
<comment type="similarity">
    <text evidence="3">Belongs to the pex2/pex10/pex12 family.</text>
</comment>
<dbReference type="STRING" id="6689.A0A3R7MIY2"/>
<gene>
    <name evidence="20" type="ORF">C7M84_022923</name>
</gene>
<dbReference type="GO" id="GO:0005778">
    <property type="term" value="C:peroxisomal membrane"/>
    <property type="evidence" value="ECO:0007669"/>
    <property type="project" value="UniProtKB-SubCell"/>
</dbReference>
<evidence type="ECO:0000313" key="21">
    <source>
        <dbReference type="Proteomes" id="UP000283509"/>
    </source>
</evidence>
<keyword evidence="5" id="KW-0808">Transferase</keyword>
<evidence type="ECO:0000256" key="8">
    <source>
        <dbReference type="ARBA" id="ARBA00022771"/>
    </source>
</evidence>
<dbReference type="AlphaFoldDB" id="A0A3R7MIY2"/>
<evidence type="ECO:0000256" key="17">
    <source>
        <dbReference type="ARBA" id="ARBA00034523"/>
    </source>
</evidence>
<evidence type="ECO:0000313" key="20">
    <source>
        <dbReference type="EMBL" id="ROT83904.1"/>
    </source>
</evidence>
<evidence type="ECO:0000256" key="5">
    <source>
        <dbReference type="ARBA" id="ARBA00022679"/>
    </source>
</evidence>
<dbReference type="GO" id="GO:0061630">
    <property type="term" value="F:ubiquitin protein ligase activity"/>
    <property type="evidence" value="ECO:0007669"/>
    <property type="project" value="UniProtKB-EC"/>
</dbReference>
<accession>A0A3R7MIY2</accession>
<keyword evidence="13 18" id="KW-0472">Membrane</keyword>
<organism evidence="20 21">
    <name type="scientific">Penaeus vannamei</name>
    <name type="common">Whiteleg shrimp</name>
    <name type="synonym">Litopenaeus vannamei</name>
    <dbReference type="NCBI Taxonomy" id="6689"/>
    <lineage>
        <taxon>Eukaryota</taxon>
        <taxon>Metazoa</taxon>
        <taxon>Ecdysozoa</taxon>
        <taxon>Arthropoda</taxon>
        <taxon>Crustacea</taxon>
        <taxon>Multicrustacea</taxon>
        <taxon>Malacostraca</taxon>
        <taxon>Eumalacostraca</taxon>
        <taxon>Eucarida</taxon>
        <taxon>Decapoda</taxon>
        <taxon>Dendrobranchiata</taxon>
        <taxon>Penaeoidea</taxon>
        <taxon>Penaeidae</taxon>
        <taxon>Penaeus</taxon>
    </lineage>
</organism>
<feature type="domain" description="Pex N-terminal" evidence="19">
    <location>
        <begin position="26"/>
        <end position="150"/>
    </location>
</feature>
<keyword evidence="6 18" id="KW-0812">Transmembrane</keyword>
<keyword evidence="7" id="KW-0479">Metal-binding</keyword>
<keyword evidence="21" id="KW-1185">Reference proteome</keyword>
<keyword evidence="14" id="KW-0576">Peroxisome</keyword>
<evidence type="ECO:0000256" key="6">
    <source>
        <dbReference type="ARBA" id="ARBA00022692"/>
    </source>
</evidence>
<dbReference type="OrthoDB" id="1701437at2759"/>
<comment type="pathway">
    <text evidence="2">Protein modification; protein ubiquitination.</text>
</comment>
<protein>
    <recommendedName>
        <fullName evidence="17">RING-type E3 ubiquitin transferase (cysteine targeting)</fullName>
        <ecNumber evidence="17">2.3.2.36</ecNumber>
    </recommendedName>
    <alternativeName>
        <fullName evidence="15">Peroxin-2</fullName>
    </alternativeName>
</protein>
<dbReference type="Proteomes" id="UP000283509">
    <property type="component" value="Unassembled WGS sequence"/>
</dbReference>
<keyword evidence="11" id="KW-0653">Protein transport</keyword>
<name>A0A3R7MIY2_PENVA</name>
<evidence type="ECO:0000256" key="4">
    <source>
        <dbReference type="ARBA" id="ARBA00022448"/>
    </source>
</evidence>
<evidence type="ECO:0000256" key="15">
    <source>
        <dbReference type="ARBA" id="ARBA00032511"/>
    </source>
</evidence>
<dbReference type="GO" id="GO:0008270">
    <property type="term" value="F:zinc ion binding"/>
    <property type="evidence" value="ECO:0007669"/>
    <property type="project" value="UniProtKB-KW"/>
</dbReference>
<reference evidence="20 21" key="2">
    <citation type="submission" date="2019-01" db="EMBL/GenBank/DDBJ databases">
        <title>The decoding of complex shrimp genome reveals the adaptation for benthos swimmer, frequently molting mechanism and breeding impact on genome.</title>
        <authorList>
            <person name="Sun Y."/>
            <person name="Gao Y."/>
            <person name="Yu Y."/>
        </authorList>
    </citation>
    <scope>NUCLEOTIDE SEQUENCE [LARGE SCALE GENOMIC DNA]</scope>
    <source>
        <tissue evidence="20">Muscle</tissue>
    </source>
</reference>
<dbReference type="EC" id="2.3.2.36" evidence="17"/>
<keyword evidence="12 18" id="KW-1133">Transmembrane helix</keyword>
<keyword evidence="10" id="KW-0862">Zinc</keyword>
<evidence type="ECO:0000256" key="1">
    <source>
        <dbReference type="ARBA" id="ARBA00004585"/>
    </source>
</evidence>
<evidence type="ECO:0000256" key="9">
    <source>
        <dbReference type="ARBA" id="ARBA00022786"/>
    </source>
</evidence>